<dbReference type="PROSITE" id="PS50191">
    <property type="entry name" value="CRAL_TRIO"/>
    <property type="match status" value="1"/>
</dbReference>
<reference evidence="3" key="1">
    <citation type="submission" date="2020-08" db="EMBL/GenBank/DDBJ databases">
        <title>Genome sequencing and assembly of the red palm weevil Rhynchophorus ferrugineus.</title>
        <authorList>
            <person name="Dias G.B."/>
            <person name="Bergman C.M."/>
            <person name="Manee M."/>
        </authorList>
    </citation>
    <scope>NUCLEOTIDE SEQUENCE</scope>
    <source>
        <strain evidence="3">AA-2017</strain>
        <tissue evidence="3">Whole larva</tissue>
    </source>
</reference>
<dbReference type="Gene3D" id="3.40.525.10">
    <property type="entry name" value="CRAL-TRIO lipid binding domain"/>
    <property type="match status" value="1"/>
</dbReference>
<accession>A0A834IXV8</accession>
<dbReference type="SMART" id="SM00516">
    <property type="entry name" value="SEC14"/>
    <property type="match status" value="1"/>
</dbReference>
<dbReference type="EMBL" id="JAACXV010000004">
    <property type="protein sequence ID" value="KAF7287658.1"/>
    <property type="molecule type" value="Genomic_DNA"/>
</dbReference>
<dbReference type="Pfam" id="PF00650">
    <property type="entry name" value="CRAL_TRIO"/>
    <property type="match status" value="1"/>
</dbReference>
<organism evidence="3 4">
    <name type="scientific">Rhynchophorus ferrugineus</name>
    <name type="common">Red palm weevil</name>
    <name type="synonym">Curculio ferrugineus</name>
    <dbReference type="NCBI Taxonomy" id="354439"/>
    <lineage>
        <taxon>Eukaryota</taxon>
        <taxon>Metazoa</taxon>
        <taxon>Ecdysozoa</taxon>
        <taxon>Arthropoda</taxon>
        <taxon>Hexapoda</taxon>
        <taxon>Insecta</taxon>
        <taxon>Pterygota</taxon>
        <taxon>Neoptera</taxon>
        <taxon>Endopterygota</taxon>
        <taxon>Coleoptera</taxon>
        <taxon>Polyphaga</taxon>
        <taxon>Cucujiformia</taxon>
        <taxon>Curculionidae</taxon>
        <taxon>Dryophthorinae</taxon>
        <taxon>Rhynchophorus</taxon>
    </lineage>
</organism>
<keyword evidence="4" id="KW-1185">Reference proteome</keyword>
<feature type="compositionally biased region" description="Polar residues" evidence="1">
    <location>
        <begin position="288"/>
        <end position="299"/>
    </location>
</feature>
<dbReference type="SUPFAM" id="SSF52087">
    <property type="entry name" value="CRAL/TRIO domain"/>
    <property type="match status" value="1"/>
</dbReference>
<protein>
    <recommendedName>
        <fullName evidence="2">CRAL-TRIO domain-containing protein</fullName>
    </recommendedName>
</protein>
<dbReference type="PANTHER" id="PTHR10174:SF222">
    <property type="entry name" value="GH10083P-RELATED"/>
    <property type="match status" value="1"/>
</dbReference>
<evidence type="ECO:0000259" key="2">
    <source>
        <dbReference type="PROSITE" id="PS50191"/>
    </source>
</evidence>
<dbReference type="CDD" id="cd00170">
    <property type="entry name" value="SEC14"/>
    <property type="match status" value="1"/>
</dbReference>
<evidence type="ECO:0000256" key="1">
    <source>
        <dbReference type="SAM" id="MobiDB-lite"/>
    </source>
</evidence>
<evidence type="ECO:0000313" key="4">
    <source>
        <dbReference type="Proteomes" id="UP000625711"/>
    </source>
</evidence>
<evidence type="ECO:0000313" key="3">
    <source>
        <dbReference type="EMBL" id="KAF7287658.1"/>
    </source>
</evidence>
<proteinExistence type="predicted"/>
<dbReference type="InterPro" id="IPR001251">
    <property type="entry name" value="CRAL-TRIO_dom"/>
</dbReference>
<dbReference type="GO" id="GO:0016020">
    <property type="term" value="C:membrane"/>
    <property type="evidence" value="ECO:0007669"/>
    <property type="project" value="TreeGrafter"/>
</dbReference>
<dbReference type="AlphaFoldDB" id="A0A834IXV8"/>
<dbReference type="Proteomes" id="UP000625711">
    <property type="component" value="Unassembled WGS sequence"/>
</dbReference>
<name>A0A834IXV8_RHYFE</name>
<feature type="region of interest" description="Disordered" evidence="1">
    <location>
        <begin position="272"/>
        <end position="300"/>
    </location>
</feature>
<dbReference type="Gene3D" id="1.20.5.1200">
    <property type="entry name" value="Alpha-tocopherol transfer"/>
    <property type="match status" value="1"/>
</dbReference>
<dbReference type="OrthoDB" id="1434354at2759"/>
<comment type="caution">
    <text evidence="3">The sequence shown here is derived from an EMBL/GenBank/DDBJ whole genome shotgun (WGS) entry which is preliminary data.</text>
</comment>
<gene>
    <name evidence="3" type="ORF">GWI33_006003</name>
</gene>
<dbReference type="GO" id="GO:1902936">
    <property type="term" value="F:phosphatidylinositol bisphosphate binding"/>
    <property type="evidence" value="ECO:0007669"/>
    <property type="project" value="TreeGrafter"/>
</dbReference>
<dbReference type="PANTHER" id="PTHR10174">
    <property type="entry name" value="ALPHA-TOCOPHEROL TRANSFER PROTEIN-RELATED"/>
    <property type="match status" value="1"/>
</dbReference>
<sequence length="745" mass="86247">MYFLVKNIRSCSKLRKYSSLEKHEQTKVNDFLRYMSHFAVHPEKLRQAVKERDAHMLCQFFDSDEYKKRVTEFLEMQSKILTRNSLAGAKAANVEYQHVLSCAQPSYQAAKTVINEKSSQDHNKDDRPRKRRVKKGTIIEQMLMTKSRNEVYQPETNRTTVVKTAPAKKITHRTTIMPIFLKKLRNRQRPRLEHIVKDSYNINDAENEDLPDPAKEMYYEEEPEPMYAQILQRSDLYRNRYKTKIGSNQTLRSTNENANVDASLKSYSGTTRKQFHRVHKSPSVVTAGPSSTRLASSISHKPPSVKLCPKKKMNLKSYSELLLVEPVKCRSSKTQSTFSDNEDGKPRINVVKAEQTSHSNNSLLQLVQETQKKKQLILDMDIMDSEINVKQESKNKCRERELQLMPLYKKLKIEKPKEKTQNVSGQNLKIEVKRTIIPDKNVKKSNRQSYTYKIVSKHRSKINQNLKEKFRIGTPFWDEAFGEALEVEGNNPDVVQETRRASVIERNIAECLHKPISHIVECAKKSNVENYQRYLLRLPKTTPEGYRVLMYAVRDPDPTKMNFNDVVKGFCMYNDCVLSEDGLQEGYIVIFDMKDVCLGHLARVSLPALKCFLWYIQDAHPARIKGVHVLNTATWIHHVMRLVVPLVRSELLSMVKFHKGSIPDKFPIELLPMDYGGEAPTVEDLDRETKSLLHKYKDWLVESAVLKADESKRAKKTGWWGIFSGKSAQQAEIDEKNILKNLQID</sequence>
<feature type="domain" description="CRAL-TRIO" evidence="2">
    <location>
        <begin position="524"/>
        <end position="683"/>
    </location>
</feature>
<dbReference type="InterPro" id="IPR036865">
    <property type="entry name" value="CRAL-TRIO_dom_sf"/>
</dbReference>